<evidence type="ECO:0000256" key="5">
    <source>
        <dbReference type="SAM" id="Phobius"/>
    </source>
</evidence>
<proteinExistence type="predicted"/>
<dbReference type="RefSeq" id="WP_377460473.1">
    <property type="nucleotide sequence ID" value="NZ_JBHLUB010000032.1"/>
</dbReference>
<keyword evidence="4 5" id="KW-0472">Membrane</keyword>
<evidence type="ECO:0000313" key="7">
    <source>
        <dbReference type="Proteomes" id="UP001589862"/>
    </source>
</evidence>
<dbReference type="EMBL" id="JBHLUB010000032">
    <property type="protein sequence ID" value="MFC0582924.1"/>
    <property type="molecule type" value="Genomic_DNA"/>
</dbReference>
<keyword evidence="3 5" id="KW-1133">Transmembrane helix</keyword>
<keyword evidence="7" id="KW-1185">Reference proteome</keyword>
<protein>
    <submittedName>
        <fullName evidence="6">VIT family protein</fullName>
    </submittedName>
</protein>
<feature type="transmembrane region" description="Helical" evidence="5">
    <location>
        <begin position="189"/>
        <end position="208"/>
    </location>
</feature>
<dbReference type="Pfam" id="PF01988">
    <property type="entry name" value="VIT1"/>
    <property type="match status" value="1"/>
</dbReference>
<dbReference type="InterPro" id="IPR008217">
    <property type="entry name" value="Ccc1_fam"/>
</dbReference>
<feature type="transmembrane region" description="Helical" evidence="5">
    <location>
        <begin position="160"/>
        <end position="183"/>
    </location>
</feature>
<comment type="subcellular location">
    <subcellularLocation>
        <location evidence="1">Endomembrane system</location>
        <topology evidence="1">Multi-pass membrane protein</topology>
    </subcellularLocation>
</comment>
<organism evidence="6 7">
    <name type="scientific">Micrococcoides hystricis</name>
    <dbReference type="NCBI Taxonomy" id="1572761"/>
    <lineage>
        <taxon>Bacteria</taxon>
        <taxon>Bacillati</taxon>
        <taxon>Actinomycetota</taxon>
        <taxon>Actinomycetes</taxon>
        <taxon>Micrococcales</taxon>
        <taxon>Micrococcaceae</taxon>
        <taxon>Micrococcoides</taxon>
    </lineage>
</organism>
<reference evidence="6 7" key="1">
    <citation type="submission" date="2024-09" db="EMBL/GenBank/DDBJ databases">
        <authorList>
            <person name="Sun Q."/>
            <person name="Mori K."/>
        </authorList>
    </citation>
    <scope>NUCLEOTIDE SEQUENCE [LARGE SCALE GENOMIC DNA]</scope>
    <source>
        <strain evidence="6 7">NCAIM B.02604</strain>
    </source>
</reference>
<keyword evidence="2 5" id="KW-0812">Transmembrane</keyword>
<comment type="caution">
    <text evidence="6">The sequence shown here is derived from an EMBL/GenBank/DDBJ whole genome shotgun (WGS) entry which is preliminary data.</text>
</comment>
<accession>A0ABV6PCT6</accession>
<sequence length="246" mass="25321">MTAENAANRHDAHPDEPHGEAEYAAKLNKLRAGVLGANDGIVSVAATLVGVAGATSDSGAIFIAGTAAIVGGAVSMAMGEYVSVSSSSDSQKALIAKEKHELATMPDEELEELTQLYQAEGLSRETAQLVAEELTAKDPLRAHLRMELDITEDDVASPWAAAWASAGAFLIGALIPMLAIMLLRDSVRIPGTFVATLVALALTGWSGAKLGQAPPLRPTLRTVIGGALALLVTYLVGTLIGGTGIV</sequence>
<evidence type="ECO:0000256" key="3">
    <source>
        <dbReference type="ARBA" id="ARBA00022989"/>
    </source>
</evidence>
<dbReference type="Proteomes" id="UP001589862">
    <property type="component" value="Unassembled WGS sequence"/>
</dbReference>
<name>A0ABV6PCT6_9MICC</name>
<feature type="transmembrane region" description="Helical" evidence="5">
    <location>
        <begin position="220"/>
        <end position="240"/>
    </location>
</feature>
<dbReference type="CDD" id="cd02432">
    <property type="entry name" value="Nodulin-21_like_1"/>
    <property type="match status" value="1"/>
</dbReference>
<evidence type="ECO:0000313" key="6">
    <source>
        <dbReference type="EMBL" id="MFC0582924.1"/>
    </source>
</evidence>
<evidence type="ECO:0000256" key="1">
    <source>
        <dbReference type="ARBA" id="ARBA00004127"/>
    </source>
</evidence>
<evidence type="ECO:0000256" key="2">
    <source>
        <dbReference type="ARBA" id="ARBA00022692"/>
    </source>
</evidence>
<evidence type="ECO:0000256" key="4">
    <source>
        <dbReference type="ARBA" id="ARBA00023136"/>
    </source>
</evidence>
<gene>
    <name evidence="6" type="ORF">ACFFFR_11145</name>
</gene>
<feature type="transmembrane region" description="Helical" evidence="5">
    <location>
        <begin position="60"/>
        <end position="82"/>
    </location>
</feature>
<dbReference type="PANTHER" id="PTHR31851">
    <property type="entry name" value="FE(2+)/MN(2+) TRANSPORTER PCL1"/>
    <property type="match status" value="1"/>
</dbReference>